<gene>
    <name evidence="4" type="ORF">BZA70DRAFT_283103</name>
</gene>
<evidence type="ECO:0000256" key="3">
    <source>
        <dbReference type="ARBA" id="ARBA00023002"/>
    </source>
</evidence>
<dbReference type="PROSITE" id="PS00061">
    <property type="entry name" value="ADH_SHORT"/>
    <property type="match status" value="1"/>
</dbReference>
<keyword evidence="2" id="KW-0521">NADP</keyword>
<reference evidence="4 5" key="1">
    <citation type="submission" date="2024-03" db="EMBL/GenBank/DDBJ databases">
        <title>Genome-scale model development and genomic sequencing of the oleaginous clade Lipomyces.</title>
        <authorList>
            <consortium name="Lawrence Berkeley National Laboratory"/>
            <person name="Czajka J.J."/>
            <person name="Han Y."/>
            <person name="Kim J."/>
            <person name="Mondo S.J."/>
            <person name="Hofstad B.A."/>
            <person name="Robles A."/>
            <person name="Haridas S."/>
            <person name="Riley R."/>
            <person name="LaButti K."/>
            <person name="Pangilinan J."/>
            <person name="Andreopoulos W."/>
            <person name="Lipzen A."/>
            <person name="Yan J."/>
            <person name="Wang M."/>
            <person name="Ng V."/>
            <person name="Grigoriev I.V."/>
            <person name="Spatafora J.W."/>
            <person name="Magnuson J.K."/>
            <person name="Baker S.E."/>
            <person name="Pomraning K.R."/>
        </authorList>
    </citation>
    <scope>NUCLEOTIDE SEQUENCE [LARGE SCALE GENOMIC DNA]</scope>
    <source>
        <strain evidence="4 5">Phaff 52-87</strain>
    </source>
</reference>
<keyword evidence="5" id="KW-1185">Reference proteome</keyword>
<dbReference type="PANTHER" id="PTHR24320">
    <property type="entry name" value="RETINOL DEHYDROGENASE"/>
    <property type="match status" value="1"/>
</dbReference>
<dbReference type="InterPro" id="IPR002347">
    <property type="entry name" value="SDR_fam"/>
</dbReference>
<dbReference type="InterPro" id="IPR020904">
    <property type="entry name" value="Sc_DH/Rdtase_CS"/>
</dbReference>
<protein>
    <recommendedName>
        <fullName evidence="6">NAD(P)-binding protein</fullName>
    </recommendedName>
</protein>
<keyword evidence="3" id="KW-0560">Oxidoreductase</keyword>
<dbReference type="PRINTS" id="PR00081">
    <property type="entry name" value="GDHRDH"/>
</dbReference>
<proteinExistence type="inferred from homology"/>
<dbReference type="Proteomes" id="UP001498771">
    <property type="component" value="Unassembled WGS sequence"/>
</dbReference>
<sequence>MSTYSQMFPPKPVFTEKDIPILSGKVFLVTGGYSGVGLEVCRALYHKGGRVIIAGRSESSYTAAVEEIRGNCGDRLTVDLSTPGSLEFLCIDLADLTTIKPAVEKMLENVKRLDVVWYNAGVMVPPAGSKTKQGYELQWGTNVVGHFLLHKLLCPLLTATAAGSEAGTVRAIFVSSIMHTYSPKPYGIDFDSISRDNEKASKMAIWNLYSQSKAGDVLLADEYAKRSVALAPVSNEDPAKKKPHVVSISLNPGNLKTNLQRHSTGNKIKEFLVSMILHEQSLGGLTELYAGLAPETADYNGGYVVPFGRKGSVVSYVKKGLTSEGTGAKLWEILEEEVKDFA</sequence>
<evidence type="ECO:0000256" key="2">
    <source>
        <dbReference type="ARBA" id="ARBA00022857"/>
    </source>
</evidence>
<dbReference type="Pfam" id="PF00106">
    <property type="entry name" value="adh_short"/>
    <property type="match status" value="1"/>
</dbReference>
<dbReference type="PANTHER" id="PTHR24320:SF236">
    <property type="entry name" value="SHORT-CHAIN DEHYDROGENASE-RELATED"/>
    <property type="match status" value="1"/>
</dbReference>
<comment type="similarity">
    <text evidence="1">Belongs to the short-chain dehydrogenases/reductases (SDR) family.</text>
</comment>
<dbReference type="Gene3D" id="3.40.50.720">
    <property type="entry name" value="NAD(P)-binding Rossmann-like Domain"/>
    <property type="match status" value="1"/>
</dbReference>
<dbReference type="EMBL" id="JBBJBU010000011">
    <property type="protein sequence ID" value="KAK7203666.1"/>
    <property type="molecule type" value="Genomic_DNA"/>
</dbReference>
<dbReference type="SUPFAM" id="SSF51735">
    <property type="entry name" value="NAD(P)-binding Rossmann-fold domains"/>
    <property type="match status" value="1"/>
</dbReference>
<evidence type="ECO:0000313" key="5">
    <source>
        <dbReference type="Proteomes" id="UP001498771"/>
    </source>
</evidence>
<evidence type="ECO:0000256" key="1">
    <source>
        <dbReference type="ARBA" id="ARBA00006484"/>
    </source>
</evidence>
<organism evidence="4 5">
    <name type="scientific">Myxozyma melibiosi</name>
    <dbReference type="NCBI Taxonomy" id="54550"/>
    <lineage>
        <taxon>Eukaryota</taxon>
        <taxon>Fungi</taxon>
        <taxon>Dikarya</taxon>
        <taxon>Ascomycota</taxon>
        <taxon>Saccharomycotina</taxon>
        <taxon>Lipomycetes</taxon>
        <taxon>Lipomycetales</taxon>
        <taxon>Lipomycetaceae</taxon>
        <taxon>Myxozyma</taxon>
    </lineage>
</organism>
<comment type="caution">
    <text evidence="4">The sequence shown here is derived from an EMBL/GenBank/DDBJ whole genome shotgun (WGS) entry which is preliminary data.</text>
</comment>
<accession>A0ABR1F1F0</accession>
<dbReference type="InterPro" id="IPR036291">
    <property type="entry name" value="NAD(P)-bd_dom_sf"/>
</dbReference>
<dbReference type="RefSeq" id="XP_064766699.1">
    <property type="nucleotide sequence ID" value="XM_064913384.1"/>
</dbReference>
<dbReference type="GeneID" id="90038896"/>
<name>A0ABR1F1F0_9ASCO</name>
<evidence type="ECO:0000313" key="4">
    <source>
        <dbReference type="EMBL" id="KAK7203666.1"/>
    </source>
</evidence>
<evidence type="ECO:0008006" key="6">
    <source>
        <dbReference type="Google" id="ProtNLM"/>
    </source>
</evidence>